<keyword evidence="3" id="KW-1185">Reference proteome</keyword>
<evidence type="ECO:0000256" key="1">
    <source>
        <dbReference type="SAM" id="MobiDB-lite"/>
    </source>
</evidence>
<dbReference type="EMBL" id="BGPR01122752">
    <property type="protein sequence ID" value="GBN25051.1"/>
    <property type="molecule type" value="Genomic_DNA"/>
</dbReference>
<feature type="region of interest" description="Disordered" evidence="1">
    <location>
        <begin position="17"/>
        <end position="39"/>
    </location>
</feature>
<organism evidence="2 3">
    <name type="scientific">Araneus ventricosus</name>
    <name type="common">Orbweaver spider</name>
    <name type="synonym">Epeira ventricosa</name>
    <dbReference type="NCBI Taxonomy" id="182803"/>
    <lineage>
        <taxon>Eukaryota</taxon>
        <taxon>Metazoa</taxon>
        <taxon>Ecdysozoa</taxon>
        <taxon>Arthropoda</taxon>
        <taxon>Chelicerata</taxon>
        <taxon>Arachnida</taxon>
        <taxon>Araneae</taxon>
        <taxon>Araneomorphae</taxon>
        <taxon>Entelegynae</taxon>
        <taxon>Araneoidea</taxon>
        <taxon>Araneidae</taxon>
        <taxon>Araneus</taxon>
    </lineage>
</organism>
<reference evidence="2 3" key="1">
    <citation type="journal article" date="2019" name="Sci. Rep.">
        <title>Orb-weaving spider Araneus ventricosus genome elucidates the spidroin gene catalogue.</title>
        <authorList>
            <person name="Kono N."/>
            <person name="Nakamura H."/>
            <person name="Ohtoshi R."/>
            <person name="Moran D.A.P."/>
            <person name="Shinohara A."/>
            <person name="Yoshida Y."/>
            <person name="Fujiwara M."/>
            <person name="Mori M."/>
            <person name="Tomita M."/>
            <person name="Arakawa K."/>
        </authorList>
    </citation>
    <scope>NUCLEOTIDE SEQUENCE [LARGE SCALE GENOMIC DNA]</scope>
</reference>
<comment type="caution">
    <text evidence="2">The sequence shown here is derived from an EMBL/GenBank/DDBJ whole genome shotgun (WGS) entry which is preliminary data.</text>
</comment>
<feature type="compositionally biased region" description="Polar residues" evidence="1">
    <location>
        <begin position="18"/>
        <end position="39"/>
    </location>
</feature>
<dbReference type="Proteomes" id="UP000499080">
    <property type="component" value="Unassembled WGS sequence"/>
</dbReference>
<proteinExistence type="predicted"/>
<sequence length="97" mass="10771">MYVQKNPEIYLFRHPQGCSGQVSASGPETPGSTPDSTEGSPCMWACCSLNHMLEAKRLWCGSLERGCQFRCRPVTAIQIYKVHPKIILVFLQSGPLT</sequence>
<name>A0A4Y2MD88_ARAVE</name>
<accession>A0A4Y2MD88</accession>
<dbReference type="AlphaFoldDB" id="A0A4Y2MD88"/>
<evidence type="ECO:0000313" key="3">
    <source>
        <dbReference type="Proteomes" id="UP000499080"/>
    </source>
</evidence>
<evidence type="ECO:0000313" key="2">
    <source>
        <dbReference type="EMBL" id="GBN25051.1"/>
    </source>
</evidence>
<gene>
    <name evidence="2" type="ORF">AVEN_47876_1</name>
</gene>
<protein>
    <submittedName>
        <fullName evidence="2">Uncharacterized protein</fullName>
    </submittedName>
</protein>